<evidence type="ECO:0000256" key="2">
    <source>
        <dbReference type="ARBA" id="ARBA00022723"/>
    </source>
</evidence>
<name>A0A382LBR9_9ZZZZ</name>
<sequence length="166" mass="18630">MKLAELKWPDVEALSKDTPVVIPIAAHEQHGRHMPLHTDSLLLGEIVRRAEEQLGDDALFAPLTWLGNSHHHMDFPGTLSAEPRVYLDLLNGLLENFLHHGFKRLVLLNGHGGNMVPGAQTVFEVRQRHRDRKDLLLLSATYWDQTKIAEAPDDFAQDAMGHAGEL</sequence>
<organism evidence="5">
    <name type="scientific">marine metagenome</name>
    <dbReference type="NCBI Taxonomy" id="408172"/>
    <lineage>
        <taxon>unclassified sequences</taxon>
        <taxon>metagenomes</taxon>
        <taxon>ecological metagenomes</taxon>
    </lineage>
</organism>
<keyword evidence="2" id="KW-0479">Metal-binding</keyword>
<dbReference type="PANTHER" id="PTHR35005">
    <property type="entry name" value="3-DEHYDRO-SCYLLO-INOSOSE HYDROLASE"/>
    <property type="match status" value="1"/>
</dbReference>
<evidence type="ECO:0000256" key="1">
    <source>
        <dbReference type="ARBA" id="ARBA00001947"/>
    </source>
</evidence>
<dbReference type="InterPro" id="IPR003785">
    <property type="entry name" value="Creatininase/forma_Hydrolase"/>
</dbReference>
<dbReference type="AlphaFoldDB" id="A0A382LBR9"/>
<keyword evidence="4" id="KW-0862">Zinc</keyword>
<proteinExistence type="predicted"/>
<evidence type="ECO:0008006" key="6">
    <source>
        <dbReference type="Google" id="ProtNLM"/>
    </source>
</evidence>
<feature type="non-terminal residue" evidence="5">
    <location>
        <position position="166"/>
    </location>
</feature>
<gene>
    <name evidence="5" type="ORF">METZ01_LOCUS287000</name>
</gene>
<keyword evidence="3" id="KW-0378">Hydrolase</keyword>
<dbReference type="Gene3D" id="3.40.50.10310">
    <property type="entry name" value="Creatininase"/>
    <property type="match status" value="1"/>
</dbReference>
<dbReference type="InterPro" id="IPR024087">
    <property type="entry name" value="Creatininase-like_sf"/>
</dbReference>
<reference evidence="5" key="1">
    <citation type="submission" date="2018-05" db="EMBL/GenBank/DDBJ databases">
        <authorList>
            <person name="Lanie J.A."/>
            <person name="Ng W.-L."/>
            <person name="Kazmierczak K.M."/>
            <person name="Andrzejewski T.M."/>
            <person name="Davidsen T.M."/>
            <person name="Wayne K.J."/>
            <person name="Tettelin H."/>
            <person name="Glass J.I."/>
            <person name="Rusch D."/>
            <person name="Podicherti R."/>
            <person name="Tsui H.-C.T."/>
            <person name="Winkler M.E."/>
        </authorList>
    </citation>
    <scope>NUCLEOTIDE SEQUENCE</scope>
</reference>
<dbReference type="GO" id="GO:0009231">
    <property type="term" value="P:riboflavin biosynthetic process"/>
    <property type="evidence" value="ECO:0007669"/>
    <property type="project" value="TreeGrafter"/>
</dbReference>
<comment type="cofactor">
    <cofactor evidence="1">
        <name>Zn(2+)</name>
        <dbReference type="ChEBI" id="CHEBI:29105"/>
    </cofactor>
</comment>
<dbReference type="EMBL" id="UINC01086048">
    <property type="protein sequence ID" value="SVC34146.1"/>
    <property type="molecule type" value="Genomic_DNA"/>
</dbReference>
<protein>
    <recommendedName>
        <fullName evidence="6">Creatininase</fullName>
    </recommendedName>
</protein>
<evidence type="ECO:0000256" key="4">
    <source>
        <dbReference type="ARBA" id="ARBA00022833"/>
    </source>
</evidence>
<dbReference type="Pfam" id="PF02633">
    <property type="entry name" value="Creatininase"/>
    <property type="match status" value="1"/>
</dbReference>
<evidence type="ECO:0000256" key="3">
    <source>
        <dbReference type="ARBA" id="ARBA00022801"/>
    </source>
</evidence>
<accession>A0A382LBR9</accession>
<dbReference type="SUPFAM" id="SSF102215">
    <property type="entry name" value="Creatininase"/>
    <property type="match status" value="1"/>
</dbReference>
<evidence type="ECO:0000313" key="5">
    <source>
        <dbReference type="EMBL" id="SVC34146.1"/>
    </source>
</evidence>
<dbReference type="GO" id="GO:0046872">
    <property type="term" value="F:metal ion binding"/>
    <property type="evidence" value="ECO:0007669"/>
    <property type="project" value="UniProtKB-KW"/>
</dbReference>
<dbReference type="GO" id="GO:0016811">
    <property type="term" value="F:hydrolase activity, acting on carbon-nitrogen (but not peptide) bonds, in linear amides"/>
    <property type="evidence" value="ECO:0007669"/>
    <property type="project" value="TreeGrafter"/>
</dbReference>
<dbReference type="PANTHER" id="PTHR35005:SF1">
    <property type="entry name" value="2-AMINO-5-FORMYLAMINO-6-RIBOSYLAMINOPYRIMIDIN-4(3H)-ONE 5'-MONOPHOSPHATE DEFORMYLASE"/>
    <property type="match status" value="1"/>
</dbReference>